<dbReference type="OMA" id="QMSEMIM"/>
<dbReference type="AlphaFoldDB" id="B4M402"/>
<feature type="compositionally biased region" description="Polar residues" evidence="2">
    <location>
        <begin position="123"/>
        <end position="132"/>
    </location>
</feature>
<feature type="compositionally biased region" description="Polar residues" evidence="2">
    <location>
        <begin position="71"/>
        <end position="89"/>
    </location>
</feature>
<evidence type="ECO:0000256" key="2">
    <source>
        <dbReference type="SAM" id="MobiDB-lite"/>
    </source>
</evidence>
<dbReference type="PANTHER" id="PTHR23035">
    <property type="entry name" value="CILIA- AND FLAGELLA-ASSOCIATED PROTEIN 97-RELATED"/>
    <property type="match status" value="1"/>
</dbReference>
<gene>
    <name evidence="3" type="primary">Dvir\GJ10324</name>
    <name evidence="3" type="ORF">Dvir_GJ10324</name>
</gene>
<dbReference type="HOGENOM" id="CLU_452187_0_0_1"/>
<dbReference type="STRING" id="7244.B4M402"/>
<dbReference type="InterPro" id="IPR001611">
    <property type="entry name" value="Leu-rich_rpt"/>
</dbReference>
<feature type="compositionally biased region" description="Acidic residues" evidence="2">
    <location>
        <begin position="207"/>
        <end position="230"/>
    </location>
</feature>
<sequence>MTAPPVNSEEDFYMDEPFDDDSPADVEDEPEYEEGEPIDEQSDSQSDTDVEAEFLRGNPHARRQQIFAKRSSGSSGFARQTNMTYASSSSEDESRVVITKTVVEVNNSMQLTDDETMSVRTLIPNSGKNGNGNLTELELDDNELTEVEDEMENEMAEEEEIVSDNEYDGNDLASEKDDVEIGHLEDDEEQEEEIVDVKLKQSNNDLVDVEDANESETEETAQSDPADTELGDMTMPDNQNVTKRQKKKRGHQYHPNLLRKPIVDEDAPLVPKLENIYDDNGEEVYNLDEDGLAAGDPLNVKFLEQQMTQMSEMIMKTFRLNGGSADNSALEQLALATKLMKKQGKKLSELDVDDEADSLVSGKTSATVLSEKVGRGNCRCPSSIDINESEQDVFLMDECGQGDGLLRYSHHKQSQSARINSLTPSSFNSDNSGFHAEVRRPRSVASSEVNYKNLGRKSFSFTNPQVREIERQNNILLKKMMNVKPTIKPTINATKSNTNLQAKKQAPPAPRLTSAAVNRKKYQRQIDLDNDVLKRKLEAVGSRRPIFK</sequence>
<evidence type="ECO:0008006" key="5">
    <source>
        <dbReference type="Google" id="ProtNLM"/>
    </source>
</evidence>
<comment type="similarity">
    <text evidence="1">Belongs to the CFAP97 family.</text>
</comment>
<evidence type="ECO:0000256" key="1">
    <source>
        <dbReference type="ARBA" id="ARBA00008315"/>
    </source>
</evidence>
<feature type="compositionally biased region" description="Basic and acidic residues" evidence="2">
    <location>
        <begin position="173"/>
        <end position="184"/>
    </location>
</feature>
<accession>B4M402</accession>
<feature type="compositionally biased region" description="Basic residues" evidence="2">
    <location>
        <begin position="243"/>
        <end position="252"/>
    </location>
</feature>
<dbReference type="OrthoDB" id="515313at2759"/>
<proteinExistence type="inferred from homology"/>
<evidence type="ECO:0000313" key="4">
    <source>
        <dbReference type="Proteomes" id="UP000008792"/>
    </source>
</evidence>
<reference evidence="3 4" key="1">
    <citation type="journal article" date="2007" name="Nature">
        <title>Evolution of genes and genomes on the Drosophila phylogeny.</title>
        <authorList>
            <consortium name="Drosophila 12 Genomes Consortium"/>
            <person name="Clark A.G."/>
            <person name="Eisen M.B."/>
            <person name="Smith D.R."/>
            <person name="Bergman C.M."/>
            <person name="Oliver B."/>
            <person name="Markow T.A."/>
            <person name="Kaufman T.C."/>
            <person name="Kellis M."/>
            <person name="Gelbart W."/>
            <person name="Iyer V.N."/>
            <person name="Pollard D.A."/>
            <person name="Sackton T.B."/>
            <person name="Larracuente A.M."/>
            <person name="Singh N.D."/>
            <person name="Abad J.P."/>
            <person name="Abt D.N."/>
            <person name="Adryan B."/>
            <person name="Aguade M."/>
            <person name="Akashi H."/>
            <person name="Anderson W.W."/>
            <person name="Aquadro C.F."/>
            <person name="Ardell D.H."/>
            <person name="Arguello R."/>
            <person name="Artieri C.G."/>
            <person name="Barbash D.A."/>
            <person name="Barker D."/>
            <person name="Barsanti P."/>
            <person name="Batterham P."/>
            <person name="Batzoglou S."/>
            <person name="Begun D."/>
            <person name="Bhutkar A."/>
            <person name="Blanco E."/>
            <person name="Bosak S.A."/>
            <person name="Bradley R.K."/>
            <person name="Brand A.D."/>
            <person name="Brent M.R."/>
            <person name="Brooks A.N."/>
            <person name="Brown R.H."/>
            <person name="Butlin R.K."/>
            <person name="Caggese C."/>
            <person name="Calvi B.R."/>
            <person name="Bernardo de Carvalho A."/>
            <person name="Caspi A."/>
            <person name="Castrezana S."/>
            <person name="Celniker S.E."/>
            <person name="Chang J.L."/>
            <person name="Chapple C."/>
            <person name="Chatterji S."/>
            <person name="Chinwalla A."/>
            <person name="Civetta A."/>
            <person name="Clifton S.W."/>
            <person name="Comeron J.M."/>
            <person name="Costello J.C."/>
            <person name="Coyne J.A."/>
            <person name="Daub J."/>
            <person name="David R.G."/>
            <person name="Delcher A.L."/>
            <person name="Delehaunty K."/>
            <person name="Do C.B."/>
            <person name="Ebling H."/>
            <person name="Edwards K."/>
            <person name="Eickbush T."/>
            <person name="Evans J.D."/>
            <person name="Filipski A."/>
            <person name="Findeiss S."/>
            <person name="Freyhult E."/>
            <person name="Fulton L."/>
            <person name="Fulton R."/>
            <person name="Garcia A.C."/>
            <person name="Gardiner A."/>
            <person name="Garfield D.A."/>
            <person name="Garvin B.E."/>
            <person name="Gibson G."/>
            <person name="Gilbert D."/>
            <person name="Gnerre S."/>
            <person name="Godfrey J."/>
            <person name="Good R."/>
            <person name="Gotea V."/>
            <person name="Gravely B."/>
            <person name="Greenberg A.J."/>
            <person name="Griffiths-Jones S."/>
            <person name="Gross S."/>
            <person name="Guigo R."/>
            <person name="Gustafson E.A."/>
            <person name="Haerty W."/>
            <person name="Hahn M.W."/>
            <person name="Halligan D.L."/>
            <person name="Halpern A.L."/>
            <person name="Halter G.M."/>
            <person name="Han M.V."/>
            <person name="Heger A."/>
            <person name="Hillier L."/>
            <person name="Hinrichs A.S."/>
            <person name="Holmes I."/>
            <person name="Hoskins R.A."/>
            <person name="Hubisz M.J."/>
            <person name="Hultmark D."/>
            <person name="Huntley M.A."/>
            <person name="Jaffe D.B."/>
            <person name="Jagadeeshan S."/>
            <person name="Jeck W.R."/>
            <person name="Johnson J."/>
            <person name="Jones C.D."/>
            <person name="Jordan W.C."/>
            <person name="Karpen G.H."/>
            <person name="Kataoka E."/>
            <person name="Keightley P.D."/>
            <person name="Kheradpour P."/>
            <person name="Kirkness E.F."/>
            <person name="Koerich L.B."/>
            <person name="Kristiansen K."/>
            <person name="Kudrna D."/>
            <person name="Kulathinal R.J."/>
            <person name="Kumar S."/>
            <person name="Kwok R."/>
            <person name="Lander E."/>
            <person name="Langley C.H."/>
            <person name="Lapoint R."/>
            <person name="Lazzaro B.P."/>
            <person name="Lee S.J."/>
            <person name="Levesque L."/>
            <person name="Li R."/>
            <person name="Lin C.F."/>
            <person name="Lin M.F."/>
            <person name="Lindblad-Toh K."/>
            <person name="Llopart A."/>
            <person name="Long M."/>
            <person name="Low L."/>
            <person name="Lozovsky E."/>
            <person name="Lu J."/>
            <person name="Luo M."/>
            <person name="Machado C.A."/>
            <person name="Makalowski W."/>
            <person name="Marzo M."/>
            <person name="Matsuda M."/>
            <person name="Matzkin L."/>
            <person name="McAllister B."/>
            <person name="McBride C.S."/>
            <person name="McKernan B."/>
            <person name="McKernan K."/>
            <person name="Mendez-Lago M."/>
            <person name="Minx P."/>
            <person name="Mollenhauer M.U."/>
            <person name="Montooth K."/>
            <person name="Mount S.M."/>
            <person name="Mu X."/>
            <person name="Myers E."/>
            <person name="Negre B."/>
            <person name="Newfeld S."/>
            <person name="Nielsen R."/>
            <person name="Noor M.A."/>
            <person name="O'Grady P."/>
            <person name="Pachter L."/>
            <person name="Papaceit M."/>
            <person name="Parisi M.J."/>
            <person name="Parisi M."/>
            <person name="Parts L."/>
            <person name="Pedersen J.S."/>
            <person name="Pesole G."/>
            <person name="Phillippy A.M."/>
            <person name="Ponting C.P."/>
            <person name="Pop M."/>
            <person name="Porcelli D."/>
            <person name="Powell J.R."/>
            <person name="Prohaska S."/>
            <person name="Pruitt K."/>
            <person name="Puig M."/>
            <person name="Quesneville H."/>
            <person name="Ram K.R."/>
            <person name="Rand D."/>
            <person name="Rasmussen M.D."/>
            <person name="Reed L.K."/>
            <person name="Reenan R."/>
            <person name="Reily A."/>
            <person name="Remington K.A."/>
            <person name="Rieger T.T."/>
            <person name="Ritchie M.G."/>
            <person name="Robin C."/>
            <person name="Rogers Y.H."/>
            <person name="Rohde C."/>
            <person name="Rozas J."/>
            <person name="Rubenfield M.J."/>
            <person name="Ruiz A."/>
            <person name="Russo S."/>
            <person name="Salzberg S.L."/>
            <person name="Sanchez-Gracia A."/>
            <person name="Saranga D.J."/>
            <person name="Sato H."/>
            <person name="Schaeffer S.W."/>
            <person name="Schatz M.C."/>
            <person name="Schlenke T."/>
            <person name="Schwartz R."/>
            <person name="Segarra C."/>
            <person name="Singh R.S."/>
            <person name="Sirot L."/>
            <person name="Sirota M."/>
            <person name="Sisneros N.B."/>
            <person name="Smith C.D."/>
            <person name="Smith T.F."/>
            <person name="Spieth J."/>
            <person name="Stage D.E."/>
            <person name="Stark A."/>
            <person name="Stephan W."/>
            <person name="Strausberg R.L."/>
            <person name="Strempel S."/>
            <person name="Sturgill D."/>
            <person name="Sutton G."/>
            <person name="Sutton G.G."/>
            <person name="Tao W."/>
            <person name="Teichmann S."/>
            <person name="Tobari Y.N."/>
            <person name="Tomimura Y."/>
            <person name="Tsolas J.M."/>
            <person name="Valente V.L."/>
            <person name="Venter E."/>
            <person name="Venter J.C."/>
            <person name="Vicario S."/>
            <person name="Vieira F.G."/>
            <person name="Vilella A.J."/>
            <person name="Villasante A."/>
            <person name="Walenz B."/>
            <person name="Wang J."/>
            <person name="Wasserman M."/>
            <person name="Watts T."/>
            <person name="Wilson D."/>
            <person name="Wilson R.K."/>
            <person name="Wing R.A."/>
            <person name="Wolfner M.F."/>
            <person name="Wong A."/>
            <person name="Wong G.K."/>
            <person name="Wu C.I."/>
            <person name="Wu G."/>
            <person name="Yamamoto D."/>
            <person name="Yang H.P."/>
            <person name="Yang S.P."/>
            <person name="Yorke J.A."/>
            <person name="Yoshida K."/>
            <person name="Zdobnov E."/>
            <person name="Zhang P."/>
            <person name="Zhang Y."/>
            <person name="Zimin A.V."/>
            <person name="Baldwin J."/>
            <person name="Abdouelleil A."/>
            <person name="Abdulkadir J."/>
            <person name="Abebe A."/>
            <person name="Abera B."/>
            <person name="Abreu J."/>
            <person name="Acer S.C."/>
            <person name="Aftuck L."/>
            <person name="Alexander A."/>
            <person name="An P."/>
            <person name="Anderson E."/>
            <person name="Anderson S."/>
            <person name="Arachi H."/>
            <person name="Azer M."/>
            <person name="Bachantsang P."/>
            <person name="Barry A."/>
            <person name="Bayul T."/>
            <person name="Berlin A."/>
            <person name="Bessette D."/>
            <person name="Bloom T."/>
            <person name="Blye J."/>
            <person name="Boguslavskiy L."/>
            <person name="Bonnet C."/>
            <person name="Boukhgalter B."/>
            <person name="Bourzgui I."/>
            <person name="Brown A."/>
            <person name="Cahill P."/>
            <person name="Channer S."/>
            <person name="Cheshatsang Y."/>
            <person name="Chuda L."/>
            <person name="Citroen M."/>
            <person name="Collymore A."/>
            <person name="Cooke P."/>
            <person name="Costello M."/>
            <person name="D'Aco K."/>
            <person name="Daza R."/>
            <person name="De Haan G."/>
            <person name="DeGray S."/>
            <person name="DeMaso C."/>
            <person name="Dhargay N."/>
            <person name="Dooley K."/>
            <person name="Dooley E."/>
            <person name="Doricent M."/>
            <person name="Dorje P."/>
            <person name="Dorjee K."/>
            <person name="Dupes A."/>
            <person name="Elong R."/>
            <person name="Falk J."/>
            <person name="Farina A."/>
            <person name="Faro S."/>
            <person name="Ferguson D."/>
            <person name="Fisher S."/>
            <person name="Foley C.D."/>
            <person name="Franke A."/>
            <person name="Friedrich D."/>
            <person name="Gadbois L."/>
            <person name="Gearin G."/>
            <person name="Gearin C.R."/>
            <person name="Giannoukos G."/>
            <person name="Goode T."/>
            <person name="Graham J."/>
            <person name="Grandbois E."/>
            <person name="Grewal S."/>
            <person name="Gyaltsen K."/>
            <person name="Hafez N."/>
            <person name="Hagos B."/>
            <person name="Hall J."/>
            <person name="Henson C."/>
            <person name="Hollinger A."/>
            <person name="Honan T."/>
            <person name="Huard M.D."/>
            <person name="Hughes L."/>
            <person name="Hurhula B."/>
            <person name="Husby M.E."/>
            <person name="Kamat A."/>
            <person name="Kanga B."/>
            <person name="Kashin S."/>
            <person name="Khazanovich D."/>
            <person name="Kisner P."/>
            <person name="Lance K."/>
            <person name="Lara M."/>
            <person name="Lee W."/>
            <person name="Lennon N."/>
            <person name="Letendre F."/>
            <person name="LeVine R."/>
            <person name="Lipovsky A."/>
            <person name="Liu X."/>
            <person name="Liu J."/>
            <person name="Liu S."/>
            <person name="Lokyitsang T."/>
            <person name="Lokyitsang Y."/>
            <person name="Lubonja R."/>
            <person name="Lui A."/>
            <person name="MacDonald P."/>
            <person name="Magnisalis V."/>
            <person name="Maru K."/>
            <person name="Matthews C."/>
            <person name="McCusker W."/>
            <person name="McDonough S."/>
            <person name="Mehta T."/>
            <person name="Meldrim J."/>
            <person name="Meneus L."/>
            <person name="Mihai O."/>
            <person name="Mihalev A."/>
            <person name="Mihova T."/>
            <person name="Mittelman R."/>
            <person name="Mlenga V."/>
            <person name="Montmayeur A."/>
            <person name="Mulrain L."/>
            <person name="Navidi A."/>
            <person name="Naylor J."/>
            <person name="Negash T."/>
            <person name="Nguyen T."/>
            <person name="Nguyen N."/>
            <person name="Nicol R."/>
            <person name="Norbu C."/>
            <person name="Norbu N."/>
            <person name="Novod N."/>
            <person name="O'Neill B."/>
            <person name="Osman S."/>
            <person name="Markiewicz E."/>
            <person name="Oyono O.L."/>
            <person name="Patti C."/>
            <person name="Phunkhang P."/>
            <person name="Pierre F."/>
            <person name="Priest M."/>
            <person name="Raghuraman S."/>
            <person name="Rege F."/>
            <person name="Reyes R."/>
            <person name="Rise C."/>
            <person name="Rogov P."/>
            <person name="Ross K."/>
            <person name="Ryan E."/>
            <person name="Settipalli S."/>
            <person name="Shea T."/>
            <person name="Sherpa N."/>
            <person name="Shi L."/>
            <person name="Shih D."/>
            <person name="Sparrow T."/>
            <person name="Spaulding J."/>
            <person name="Stalker J."/>
            <person name="Stange-Thomann N."/>
            <person name="Stavropoulos S."/>
            <person name="Stone C."/>
            <person name="Strader C."/>
            <person name="Tesfaye S."/>
            <person name="Thomson T."/>
            <person name="Thoulutsang Y."/>
            <person name="Thoulutsang D."/>
            <person name="Topham K."/>
            <person name="Topping I."/>
            <person name="Tsamla T."/>
            <person name="Vassiliev H."/>
            <person name="Vo A."/>
            <person name="Wangchuk T."/>
            <person name="Wangdi T."/>
            <person name="Weiand M."/>
            <person name="Wilkinson J."/>
            <person name="Wilson A."/>
            <person name="Yadav S."/>
            <person name="Young G."/>
            <person name="Yu Q."/>
            <person name="Zembek L."/>
            <person name="Zhong D."/>
            <person name="Zimmer A."/>
            <person name="Zwirko Z."/>
            <person name="Jaffe D.B."/>
            <person name="Alvarez P."/>
            <person name="Brockman W."/>
            <person name="Butler J."/>
            <person name="Chin C."/>
            <person name="Gnerre S."/>
            <person name="Grabherr M."/>
            <person name="Kleber M."/>
            <person name="Mauceli E."/>
            <person name="MacCallum I."/>
        </authorList>
    </citation>
    <scope>NUCLEOTIDE SEQUENCE [LARGE SCALE GENOMIC DNA]</scope>
    <source>
        <strain evidence="4">Tucson 15010-1051.87</strain>
    </source>
</reference>
<dbReference type="KEGG" id="dvi:6632906"/>
<keyword evidence="4" id="KW-1185">Reference proteome</keyword>
<dbReference type="Proteomes" id="UP000008792">
    <property type="component" value="Unassembled WGS sequence"/>
</dbReference>
<evidence type="ECO:0000313" key="3">
    <source>
        <dbReference type="EMBL" id="EDW59363.1"/>
    </source>
</evidence>
<dbReference type="PANTHER" id="PTHR23035:SF1">
    <property type="entry name" value="CILIA- AND FLAGELLA-ASSOCIATED PROTEIN 97"/>
    <property type="match status" value="1"/>
</dbReference>
<protein>
    <recommendedName>
        <fullName evidence="5">Protein hemingway</fullName>
    </recommendedName>
</protein>
<dbReference type="Pfam" id="PF13879">
    <property type="entry name" value="Hmw_CFAP97"/>
    <property type="match status" value="1"/>
</dbReference>
<feature type="region of interest" description="Disordered" evidence="2">
    <location>
        <begin position="116"/>
        <end position="254"/>
    </location>
</feature>
<organism evidence="3 4">
    <name type="scientific">Drosophila virilis</name>
    <name type="common">Fruit fly</name>
    <dbReference type="NCBI Taxonomy" id="7244"/>
    <lineage>
        <taxon>Eukaryota</taxon>
        <taxon>Metazoa</taxon>
        <taxon>Ecdysozoa</taxon>
        <taxon>Arthropoda</taxon>
        <taxon>Hexapoda</taxon>
        <taxon>Insecta</taxon>
        <taxon>Pterygota</taxon>
        <taxon>Neoptera</taxon>
        <taxon>Endopterygota</taxon>
        <taxon>Diptera</taxon>
        <taxon>Brachycera</taxon>
        <taxon>Muscomorpha</taxon>
        <taxon>Ephydroidea</taxon>
        <taxon>Drosophilidae</taxon>
        <taxon>Drosophila</taxon>
    </lineage>
</organism>
<dbReference type="InterPro" id="IPR029488">
    <property type="entry name" value="Hmw/CFAP97"/>
</dbReference>
<dbReference type="eggNOG" id="ENOG502SDBI">
    <property type="taxonomic scope" value="Eukaryota"/>
</dbReference>
<feature type="compositionally biased region" description="Acidic residues" evidence="2">
    <location>
        <begin position="185"/>
        <end position="194"/>
    </location>
</feature>
<feature type="region of interest" description="Disordered" evidence="2">
    <location>
        <begin position="1"/>
        <end position="95"/>
    </location>
</feature>
<dbReference type="PROSITE" id="PS51450">
    <property type="entry name" value="LRR"/>
    <property type="match status" value="1"/>
</dbReference>
<feature type="compositionally biased region" description="Acidic residues" evidence="2">
    <location>
        <begin position="8"/>
        <end position="52"/>
    </location>
</feature>
<name>B4M402_DROVI</name>
<feature type="compositionally biased region" description="Acidic residues" evidence="2">
    <location>
        <begin position="137"/>
        <end position="169"/>
    </location>
</feature>
<dbReference type="InParanoid" id="B4M402"/>
<dbReference type="EMBL" id="CH940652">
    <property type="protein sequence ID" value="EDW59363.1"/>
    <property type="molecule type" value="Genomic_DNA"/>
</dbReference>
<dbReference type="PhylomeDB" id="B4M402"/>
<dbReference type="InterPro" id="IPR038791">
    <property type="entry name" value="Cfap97/Hemingway"/>
</dbReference>